<accession>A0A1E3PTF2</accession>
<gene>
    <name evidence="1" type="ORF">NADFUDRAFT_49249</name>
</gene>
<dbReference type="OrthoDB" id="61870at2759"/>
<dbReference type="PANTHER" id="PTHR20958">
    <property type="entry name" value="GLYCINE N-ACYLTRANSFERASE-LIKE PROTEIN"/>
    <property type="match status" value="1"/>
</dbReference>
<evidence type="ECO:0000313" key="1">
    <source>
        <dbReference type="EMBL" id="ODQ68610.1"/>
    </source>
</evidence>
<dbReference type="Gene3D" id="3.40.630.30">
    <property type="match status" value="1"/>
</dbReference>
<dbReference type="AlphaFoldDB" id="A0A1E3PTF2"/>
<evidence type="ECO:0000313" key="2">
    <source>
        <dbReference type="Proteomes" id="UP000095009"/>
    </source>
</evidence>
<organism evidence="1 2">
    <name type="scientific">Nadsonia fulvescens var. elongata DSM 6958</name>
    <dbReference type="NCBI Taxonomy" id="857566"/>
    <lineage>
        <taxon>Eukaryota</taxon>
        <taxon>Fungi</taxon>
        <taxon>Dikarya</taxon>
        <taxon>Ascomycota</taxon>
        <taxon>Saccharomycotina</taxon>
        <taxon>Dipodascomycetes</taxon>
        <taxon>Dipodascales</taxon>
        <taxon>Dipodascales incertae sedis</taxon>
        <taxon>Nadsonia</taxon>
    </lineage>
</organism>
<name>A0A1E3PTF2_9ASCO</name>
<dbReference type="EMBL" id="KV454406">
    <property type="protein sequence ID" value="ODQ68610.1"/>
    <property type="molecule type" value="Genomic_DNA"/>
</dbReference>
<protein>
    <recommendedName>
        <fullName evidence="3">FR47-like domain-containing protein</fullName>
    </recommendedName>
</protein>
<proteinExistence type="predicted"/>
<dbReference type="InterPro" id="IPR053225">
    <property type="entry name" value="Acyl-CoA_N-acyltransferase"/>
</dbReference>
<sequence length="361" mass="40820">MINTIKQFEELHIIDRETVVELLQLQLPQSLPLFRRVQSPPRSPHTVVVATFAQNQGPKIPANFKNEGGFDVLTETDAPNCKLENLICQGTEFQSIPPDEPFMVAEIDIDLDTFGTNVWIYSSYERSASSADSDSTASITQNEILTAHFKGLFNFIRALNKNNGYGISSDKPVIFGAVHQSFIEIMKKTDNITRVSPAYYKQVFITSEKDLADVKKNKGYDRYYAKSADNASIETIVGTSKIPRDKSLLLQRLNICLHDRINNEAAAWCFLSLDGSLITLYVREKYREQGLAKRVFIQLVNTKMFDVYGKKGSDSVIETTPQWKWVHADVETDNKESNGVCKSLGCKISWLTHWLEADLSF</sequence>
<keyword evidence="2" id="KW-1185">Reference proteome</keyword>
<dbReference type="InterPro" id="IPR016181">
    <property type="entry name" value="Acyl_CoA_acyltransferase"/>
</dbReference>
<dbReference type="SUPFAM" id="SSF55729">
    <property type="entry name" value="Acyl-CoA N-acyltransferases (Nat)"/>
    <property type="match status" value="1"/>
</dbReference>
<reference evidence="1 2" key="1">
    <citation type="journal article" date="2016" name="Proc. Natl. Acad. Sci. U.S.A.">
        <title>Comparative genomics of biotechnologically important yeasts.</title>
        <authorList>
            <person name="Riley R."/>
            <person name="Haridas S."/>
            <person name="Wolfe K.H."/>
            <person name="Lopes M.R."/>
            <person name="Hittinger C.T."/>
            <person name="Goeker M."/>
            <person name="Salamov A.A."/>
            <person name="Wisecaver J.H."/>
            <person name="Long T.M."/>
            <person name="Calvey C.H."/>
            <person name="Aerts A.L."/>
            <person name="Barry K.W."/>
            <person name="Choi C."/>
            <person name="Clum A."/>
            <person name="Coughlan A.Y."/>
            <person name="Deshpande S."/>
            <person name="Douglass A.P."/>
            <person name="Hanson S.J."/>
            <person name="Klenk H.-P."/>
            <person name="LaButti K.M."/>
            <person name="Lapidus A."/>
            <person name="Lindquist E.A."/>
            <person name="Lipzen A.M."/>
            <person name="Meier-Kolthoff J.P."/>
            <person name="Ohm R.A."/>
            <person name="Otillar R.P."/>
            <person name="Pangilinan J.L."/>
            <person name="Peng Y."/>
            <person name="Rokas A."/>
            <person name="Rosa C.A."/>
            <person name="Scheuner C."/>
            <person name="Sibirny A.A."/>
            <person name="Slot J.C."/>
            <person name="Stielow J.B."/>
            <person name="Sun H."/>
            <person name="Kurtzman C.P."/>
            <person name="Blackwell M."/>
            <person name="Grigoriev I.V."/>
            <person name="Jeffries T.W."/>
        </authorList>
    </citation>
    <scope>NUCLEOTIDE SEQUENCE [LARGE SCALE GENOMIC DNA]</scope>
    <source>
        <strain evidence="1 2">DSM 6958</strain>
    </source>
</reference>
<dbReference type="PANTHER" id="PTHR20958:SF6">
    <property type="entry name" value="GLYCINE N-ACYLTRANSFERASE-LIKE PROTEIN"/>
    <property type="match status" value="1"/>
</dbReference>
<evidence type="ECO:0008006" key="3">
    <source>
        <dbReference type="Google" id="ProtNLM"/>
    </source>
</evidence>
<dbReference type="Proteomes" id="UP000095009">
    <property type="component" value="Unassembled WGS sequence"/>
</dbReference>